<keyword evidence="3" id="KW-1185">Reference proteome</keyword>
<evidence type="ECO:0000313" key="3">
    <source>
        <dbReference type="Proteomes" id="UP000199649"/>
    </source>
</evidence>
<dbReference type="STRING" id="684552.SAMN04489719_1097"/>
<dbReference type="SUPFAM" id="SSF46785">
    <property type="entry name" value="Winged helix' DNA-binding domain"/>
    <property type="match status" value="1"/>
</dbReference>
<feature type="domain" description="HTH arsR-type" evidence="1">
    <location>
        <begin position="11"/>
        <end position="87"/>
    </location>
</feature>
<dbReference type="Pfam" id="PF12840">
    <property type="entry name" value="HTH_20"/>
    <property type="match status" value="1"/>
</dbReference>
<gene>
    <name evidence="2" type="ORF">SAMN04489719_1097</name>
</gene>
<reference evidence="3" key="1">
    <citation type="submission" date="2016-10" db="EMBL/GenBank/DDBJ databases">
        <authorList>
            <person name="Varghese N."/>
            <person name="Submissions S."/>
        </authorList>
    </citation>
    <scope>NUCLEOTIDE SEQUENCE [LARGE SCALE GENOMIC DNA]</scope>
    <source>
        <strain evidence="3">DSM 22965</strain>
    </source>
</reference>
<dbReference type="AlphaFoldDB" id="A0A1H1MVY2"/>
<accession>A0A1H1MVY2</accession>
<dbReference type="Gene3D" id="1.10.10.10">
    <property type="entry name" value="Winged helix-like DNA-binding domain superfamily/Winged helix DNA-binding domain"/>
    <property type="match status" value="1"/>
</dbReference>
<dbReference type="SMART" id="SM00418">
    <property type="entry name" value="HTH_ARSR"/>
    <property type="match status" value="1"/>
</dbReference>
<dbReference type="EMBL" id="LT629734">
    <property type="protein sequence ID" value="SDR90884.1"/>
    <property type="molecule type" value="Genomic_DNA"/>
</dbReference>
<dbReference type="RefSeq" id="WP_172801985.1">
    <property type="nucleotide sequence ID" value="NZ_LT629734.1"/>
</dbReference>
<name>A0A1H1MVY2_9MICO</name>
<dbReference type="InterPro" id="IPR001845">
    <property type="entry name" value="HTH_ArsR_DNA-bd_dom"/>
</dbReference>
<protein>
    <submittedName>
        <fullName evidence="2">Helix-turn-helix domain-containing protein</fullName>
    </submittedName>
</protein>
<evidence type="ECO:0000259" key="1">
    <source>
        <dbReference type="SMART" id="SM00418"/>
    </source>
</evidence>
<dbReference type="InterPro" id="IPR036390">
    <property type="entry name" value="WH_DNA-bd_sf"/>
</dbReference>
<dbReference type="Proteomes" id="UP000199649">
    <property type="component" value="Chromosome I"/>
</dbReference>
<organism evidence="2 3">
    <name type="scientific">Agrococcus carbonis</name>
    <dbReference type="NCBI Taxonomy" id="684552"/>
    <lineage>
        <taxon>Bacteria</taxon>
        <taxon>Bacillati</taxon>
        <taxon>Actinomycetota</taxon>
        <taxon>Actinomycetes</taxon>
        <taxon>Micrococcales</taxon>
        <taxon>Microbacteriaceae</taxon>
        <taxon>Agrococcus</taxon>
    </lineage>
</organism>
<evidence type="ECO:0000313" key="2">
    <source>
        <dbReference type="EMBL" id="SDR90884.1"/>
    </source>
</evidence>
<dbReference type="InterPro" id="IPR036388">
    <property type="entry name" value="WH-like_DNA-bd_sf"/>
</dbReference>
<dbReference type="GO" id="GO:0003700">
    <property type="term" value="F:DNA-binding transcription factor activity"/>
    <property type="evidence" value="ECO:0007669"/>
    <property type="project" value="InterPro"/>
</dbReference>
<dbReference type="Gene3D" id="6.10.140.2180">
    <property type="match status" value="1"/>
</dbReference>
<proteinExistence type="predicted"/>
<sequence length="190" mass="21035">MGKQAPSRAEVILHPQRLAIVRALNAAPATAQELLSALPELSQSSLYRHLALLHERGILQIVAERQLRGAVERTYGLARTAIVAADEVAESSDDEHFRYFGAFVGSLMGEYGSYLDRGDVDLERDGVGYRMHVVHATHDELVAMVGELREVIARYEAAPAAPGRRPRTVATITLPMTQPHQEEPHDDHER</sequence>